<dbReference type="GO" id="GO:1900150">
    <property type="term" value="P:regulation of defense response to fungus"/>
    <property type="evidence" value="ECO:0007669"/>
    <property type="project" value="InterPro"/>
</dbReference>
<feature type="compositionally biased region" description="Polar residues" evidence="1">
    <location>
        <begin position="563"/>
        <end position="578"/>
    </location>
</feature>
<dbReference type="EMBL" id="JAXQNO010000012">
    <property type="protein sequence ID" value="KAK4786657.1"/>
    <property type="molecule type" value="Genomic_DNA"/>
</dbReference>
<dbReference type="Proteomes" id="UP001346149">
    <property type="component" value="Unassembled WGS sequence"/>
</dbReference>
<feature type="region of interest" description="Disordered" evidence="1">
    <location>
        <begin position="544"/>
        <end position="608"/>
    </location>
</feature>
<dbReference type="InterPro" id="IPR040244">
    <property type="entry name" value="EDR4-like"/>
</dbReference>
<dbReference type="InterPro" id="IPR021480">
    <property type="entry name" value="Zinc_ribbon_12"/>
</dbReference>
<reference evidence="4 5" key="1">
    <citation type="journal article" date="2023" name="Hortic Res">
        <title>Pangenome of water caltrop reveals structural variations and asymmetric subgenome divergence after allopolyploidization.</title>
        <authorList>
            <person name="Zhang X."/>
            <person name="Chen Y."/>
            <person name="Wang L."/>
            <person name="Yuan Y."/>
            <person name="Fang M."/>
            <person name="Shi L."/>
            <person name="Lu R."/>
            <person name="Comes H.P."/>
            <person name="Ma Y."/>
            <person name="Chen Y."/>
            <person name="Huang G."/>
            <person name="Zhou Y."/>
            <person name="Zheng Z."/>
            <person name="Qiu Y."/>
        </authorList>
    </citation>
    <scope>NUCLEOTIDE SEQUENCE [LARGE SCALE GENOMIC DNA]</scope>
    <source>
        <strain evidence="4">F231</strain>
    </source>
</reference>
<organism evidence="4 5">
    <name type="scientific">Trapa natans</name>
    <name type="common">Water chestnut</name>
    <dbReference type="NCBI Taxonomy" id="22666"/>
    <lineage>
        <taxon>Eukaryota</taxon>
        <taxon>Viridiplantae</taxon>
        <taxon>Streptophyta</taxon>
        <taxon>Embryophyta</taxon>
        <taxon>Tracheophyta</taxon>
        <taxon>Spermatophyta</taxon>
        <taxon>Magnoliopsida</taxon>
        <taxon>eudicotyledons</taxon>
        <taxon>Gunneridae</taxon>
        <taxon>Pentapetalae</taxon>
        <taxon>rosids</taxon>
        <taxon>malvids</taxon>
        <taxon>Myrtales</taxon>
        <taxon>Lythraceae</taxon>
        <taxon>Trapa</taxon>
    </lineage>
</organism>
<comment type="caution">
    <text evidence="4">The sequence shown here is derived from an EMBL/GenBank/DDBJ whole genome shotgun (WGS) entry which is preliminary data.</text>
</comment>
<proteinExistence type="predicted"/>
<feature type="domain" description="Enhanced disease resistance 4-like N-terminal" evidence="3">
    <location>
        <begin position="6"/>
        <end position="37"/>
    </location>
</feature>
<feature type="compositionally biased region" description="Low complexity" evidence="1">
    <location>
        <begin position="551"/>
        <end position="562"/>
    </location>
</feature>
<accession>A0AAN7LH70</accession>
<dbReference type="PANTHER" id="PTHR31105:SF58">
    <property type="entry name" value="G-LIKE PROTEIN, PUTATIVE (DUF3133)-RELATED"/>
    <property type="match status" value="1"/>
</dbReference>
<feature type="compositionally biased region" description="Polar residues" evidence="1">
    <location>
        <begin position="165"/>
        <end position="177"/>
    </location>
</feature>
<protein>
    <recommendedName>
        <fullName evidence="6">Zinc-ribbon domain-containing protein</fullName>
    </recommendedName>
</protein>
<evidence type="ECO:0000313" key="4">
    <source>
        <dbReference type="EMBL" id="KAK4786657.1"/>
    </source>
</evidence>
<evidence type="ECO:0000313" key="5">
    <source>
        <dbReference type="Proteomes" id="UP001346149"/>
    </source>
</evidence>
<evidence type="ECO:0008006" key="6">
    <source>
        <dbReference type="Google" id="ProtNLM"/>
    </source>
</evidence>
<sequence length="857" mass="94505">MAEAAKVRLVRCPKCENVLPVLENYSVYQCGGCGAVLGENQTLESDVPSAKSDLERRTAGLEDMAAANMTGSSDAEVKSGPSFLMSGGPVHKKNGMAYGENGITKLQYNLGRQDLGDALNADAKVEDGDHSSIVGPSDTHMSRPVLDLQASREKAASFQDHHPQNHISNSRFSTSQCPHEGPSCTRPRSFSLSQEMPIKRSNGVEREKRVQFLENDRAELLRKLDELKDKITQSCDVSANPREKASSIRRTFSSESYENPCACVPNGYPVCASSAFPGCQTHASPCLSQYQDLSPCKPNPFPAYRGPSSSQIHRIAEEKCHMPQYDPYDPRSHLCSDTEKIDPFPRPACSCSHTYRKHHENFLPIQSAAFGKNQLPDVRKNHFLYNQEYSSLFGSHYHNMRSSVPAHAFSHEPGRHARLTSSINSVMRGSFVHFPRGGMALASGGFARVRAIAGGAPIISCCNCFELLQVPSKLFSMPKDQQKIKCGACSAVINYKTVGKKLVFPQTAMGLEGFVHSRSRTIKGTDYFSSDDFDKSGYEYHTMDRVPVKPSRNNNASLSNSLETESQPSSPSMANDENNPLGAKSLQGPFRTTHSPPPPGSPLEEHFDYSNNHVEDRYSKGNKSSRSEHEKVFPCKTNMWQKNSLNEASLATELEVSYNDYCNTCESQDSGDGHKEEYLPRLTKGSGESFFATFIKKSFKDFSRSNQAAENGKTSVSVNGYPLPTQIIKRAEKFAGPIHPGNYWYDSRAGFWGLIGGPCLGIIPPGIEEFNHPMLENCAAGNTKVFVNGRELHKEDLDLLSTRGLPTDRNRSYIIDISGRVWDEDTGEELDCLGKLAPTVEKLKHGFGMKAPKAAVC</sequence>
<dbReference type="Pfam" id="PF22910">
    <property type="entry name" value="EDR4-like_1st"/>
    <property type="match status" value="1"/>
</dbReference>
<evidence type="ECO:0000256" key="1">
    <source>
        <dbReference type="SAM" id="MobiDB-lite"/>
    </source>
</evidence>
<feature type="domain" description="Probable zinc-ribbon" evidence="2">
    <location>
        <begin position="453"/>
        <end position="495"/>
    </location>
</feature>
<name>A0AAN7LH70_TRANT</name>
<evidence type="ECO:0000259" key="3">
    <source>
        <dbReference type="Pfam" id="PF22910"/>
    </source>
</evidence>
<feature type="region of interest" description="Disordered" evidence="1">
    <location>
        <begin position="158"/>
        <end position="189"/>
    </location>
</feature>
<dbReference type="AlphaFoldDB" id="A0AAN7LH70"/>
<dbReference type="PANTHER" id="PTHR31105">
    <property type="entry name" value="EXTRA-LARGE G-PROTEIN-LIKE"/>
    <property type="match status" value="1"/>
</dbReference>
<keyword evidence="5" id="KW-1185">Reference proteome</keyword>
<dbReference type="Pfam" id="PF11331">
    <property type="entry name" value="Zn_ribbon_12"/>
    <property type="match status" value="1"/>
</dbReference>
<dbReference type="InterPro" id="IPR055126">
    <property type="entry name" value="EDR4-like_N"/>
</dbReference>
<evidence type="ECO:0000259" key="2">
    <source>
        <dbReference type="Pfam" id="PF11331"/>
    </source>
</evidence>
<gene>
    <name evidence="4" type="ORF">SAY86_010490</name>
</gene>